<gene>
    <name evidence="2" type="ORF">Q0590_26205</name>
</gene>
<dbReference type="InterPro" id="IPR001296">
    <property type="entry name" value="Glyco_trans_1"/>
</dbReference>
<dbReference type="SUPFAM" id="SSF53756">
    <property type="entry name" value="UDP-Glycosyltransferase/glycogen phosphorylase"/>
    <property type="match status" value="1"/>
</dbReference>
<comment type="caution">
    <text evidence="2">The sequence shown here is derived from an EMBL/GenBank/DDBJ whole genome shotgun (WGS) entry which is preliminary data.</text>
</comment>
<evidence type="ECO:0000259" key="1">
    <source>
        <dbReference type="Pfam" id="PF00534"/>
    </source>
</evidence>
<name>A0ABT8REM5_9BACT</name>
<accession>A0ABT8REM5</accession>
<dbReference type="PANTHER" id="PTHR45947:SF3">
    <property type="entry name" value="SULFOQUINOVOSYL TRANSFERASE SQD2"/>
    <property type="match status" value="1"/>
</dbReference>
<dbReference type="EC" id="2.4.-.-" evidence="2"/>
<dbReference type="PANTHER" id="PTHR45947">
    <property type="entry name" value="SULFOQUINOVOSYL TRANSFERASE SQD2"/>
    <property type="match status" value="1"/>
</dbReference>
<dbReference type="EMBL" id="JAUKPO010000022">
    <property type="protein sequence ID" value="MDO1449799.1"/>
    <property type="molecule type" value="Genomic_DNA"/>
</dbReference>
<evidence type="ECO:0000313" key="2">
    <source>
        <dbReference type="EMBL" id="MDO1449799.1"/>
    </source>
</evidence>
<protein>
    <submittedName>
        <fullName evidence="2">Glycosyltransferase family 4 protein</fullName>
        <ecNumber evidence="2">2.4.-.-</ecNumber>
    </submittedName>
</protein>
<dbReference type="CDD" id="cd03801">
    <property type="entry name" value="GT4_PimA-like"/>
    <property type="match status" value="1"/>
</dbReference>
<evidence type="ECO:0000313" key="3">
    <source>
        <dbReference type="Proteomes" id="UP001168528"/>
    </source>
</evidence>
<dbReference type="GO" id="GO:0016757">
    <property type="term" value="F:glycosyltransferase activity"/>
    <property type="evidence" value="ECO:0007669"/>
    <property type="project" value="UniProtKB-KW"/>
</dbReference>
<reference evidence="2" key="1">
    <citation type="submission" date="2023-07" db="EMBL/GenBank/DDBJ databases">
        <title>The genome sequence of Rhodocytophaga aerolata KACC 12507.</title>
        <authorList>
            <person name="Zhang X."/>
        </authorList>
    </citation>
    <scope>NUCLEOTIDE SEQUENCE</scope>
    <source>
        <strain evidence="2">KACC 12507</strain>
    </source>
</reference>
<dbReference type="InterPro" id="IPR050194">
    <property type="entry name" value="Glycosyltransferase_grp1"/>
</dbReference>
<keyword evidence="2" id="KW-0808">Transferase</keyword>
<feature type="domain" description="Glycosyl transferase family 1" evidence="1">
    <location>
        <begin position="203"/>
        <end position="364"/>
    </location>
</feature>
<keyword evidence="2" id="KW-0328">Glycosyltransferase</keyword>
<proteinExistence type="predicted"/>
<dbReference type="Pfam" id="PF00534">
    <property type="entry name" value="Glycos_transf_1"/>
    <property type="match status" value="1"/>
</dbReference>
<dbReference type="Gene3D" id="3.40.50.2000">
    <property type="entry name" value="Glycogen Phosphorylase B"/>
    <property type="match status" value="2"/>
</dbReference>
<sequence length="385" mass="44124">MKKLAIITTHPIQYYAPLFRILSQSSKLCIKVFYTWNISATGTQDPGFGKLIEWDIPLLDGYNYTFVTNISNKPGSHHFRGIVNPTLNDEIKDWGANALLVFGWNYQSHLQAIRYFKGLIPIYFRGDSHLLDEKFGIKTFARRMFLRWVYSHIDIAFYVGQNNKQYYLAHGLSDDQLKYTPHAIDNKRFSNTSFEYSNQALIWRKSLGIELSDTVFLFAGKLEPKKNPNLLLESFIGLKEQNIHLIFVGNGILERSLKKQSKPYNNIHFLDFQNQTIMPIVYRLGNVFVLPSQGPGETWGLAVNEAMACSIPVLISDKVGCAVDLVKPGCNGYVFKSGNHNDLMNKMRTFIHSKDKLNEMSKHSAQIIKHWSYENISNNIVQQLG</sequence>
<organism evidence="2 3">
    <name type="scientific">Rhodocytophaga aerolata</name>
    <dbReference type="NCBI Taxonomy" id="455078"/>
    <lineage>
        <taxon>Bacteria</taxon>
        <taxon>Pseudomonadati</taxon>
        <taxon>Bacteroidota</taxon>
        <taxon>Cytophagia</taxon>
        <taxon>Cytophagales</taxon>
        <taxon>Rhodocytophagaceae</taxon>
        <taxon>Rhodocytophaga</taxon>
    </lineage>
</organism>
<dbReference type="RefSeq" id="WP_302040602.1">
    <property type="nucleotide sequence ID" value="NZ_JAUKPO010000022.1"/>
</dbReference>
<keyword evidence="3" id="KW-1185">Reference proteome</keyword>
<dbReference type="Proteomes" id="UP001168528">
    <property type="component" value="Unassembled WGS sequence"/>
</dbReference>